<dbReference type="GO" id="GO:0140662">
    <property type="term" value="F:ATP-dependent protein folding chaperone"/>
    <property type="evidence" value="ECO:0007669"/>
    <property type="project" value="InterPro"/>
</dbReference>
<accession>A0A545AN57</accession>
<dbReference type="Gene3D" id="3.30.420.40">
    <property type="match status" value="2"/>
</dbReference>
<dbReference type="PANTHER" id="PTHR45639">
    <property type="entry name" value="HSC70CB, ISOFORM G-RELATED"/>
    <property type="match status" value="1"/>
</dbReference>
<keyword evidence="1" id="KW-0547">Nucleotide-binding</keyword>
<proteinExistence type="predicted"/>
<name>A0A545AN57_9ACTN</name>
<dbReference type="AlphaFoldDB" id="A0A545AN57"/>
<evidence type="ECO:0000313" key="6">
    <source>
        <dbReference type="Proteomes" id="UP000317982"/>
    </source>
</evidence>
<dbReference type="Pfam" id="PF00012">
    <property type="entry name" value="HSP70"/>
    <property type="match status" value="1"/>
</dbReference>
<comment type="caution">
    <text evidence="5">The sequence shown here is derived from an EMBL/GenBank/DDBJ whole genome shotgun (WGS) entry which is preliminary data.</text>
</comment>
<evidence type="ECO:0000256" key="1">
    <source>
        <dbReference type="ARBA" id="ARBA00022741"/>
    </source>
</evidence>
<protein>
    <submittedName>
        <fullName evidence="5">Hsp70 family protein</fullName>
    </submittedName>
</protein>
<organism evidence="5 6">
    <name type="scientific">Cryptosporangium phraense</name>
    <dbReference type="NCBI Taxonomy" id="2593070"/>
    <lineage>
        <taxon>Bacteria</taxon>
        <taxon>Bacillati</taxon>
        <taxon>Actinomycetota</taxon>
        <taxon>Actinomycetes</taxon>
        <taxon>Cryptosporangiales</taxon>
        <taxon>Cryptosporangiaceae</taxon>
        <taxon>Cryptosporangium</taxon>
    </lineage>
</organism>
<keyword evidence="3" id="KW-0143">Chaperone</keyword>
<keyword evidence="6" id="KW-1185">Reference proteome</keyword>
<dbReference type="Gene3D" id="3.90.640.10">
    <property type="entry name" value="Actin, Chain A, domain 4"/>
    <property type="match status" value="1"/>
</dbReference>
<dbReference type="GO" id="GO:0005524">
    <property type="term" value="F:ATP binding"/>
    <property type="evidence" value="ECO:0007669"/>
    <property type="project" value="UniProtKB-KW"/>
</dbReference>
<keyword evidence="4" id="KW-0472">Membrane</keyword>
<evidence type="ECO:0000256" key="3">
    <source>
        <dbReference type="ARBA" id="ARBA00023186"/>
    </source>
</evidence>
<keyword evidence="2" id="KW-0067">ATP-binding</keyword>
<sequence length="498" mass="52263">MAPGRRRRRAGDQPRAHALAGRLRRPRACALTAELPGWSVVESTYLLAVDLGVTNTVAVLRSPAGRSTPLVFDGDTLLPSGVLLDPSGAVLTGRDAIARSAEFPDRYEPAPRSRAADAVLRLGGTETTPADLLSGVLAAVGSAAAEVAGSIPDTVLTHPVLWRRSEEGVLRRAAAQAGFPNVTLLSEPIAAASVLPVPLGAHVVVVDVGARGFEASVVRHEDDGLRVLTVGGDTTIGGRRIDAAIAAHLAGTAGRQRRDAWRAIDRPQDPGQRQVQRAFWDDVRAAKEALASADRVPISVPGLSAKQTLTRADLERFARPLVDRVGRVTGRVLREAGLRPYDVDTLLVIGGAARLPMLAPALYLALGVEPVLVERPEIVMAVGALRHTAAHAGVSATRARPPVVVPAPRRAPSTGVPAAAARWARAATRGIRRPIGALPAPPKRAALTNSHEPVDSLPVLRERSGPAPAPASRYGWALILAPIIALLLVVAVLVLLQH</sequence>
<evidence type="ECO:0000256" key="2">
    <source>
        <dbReference type="ARBA" id="ARBA00022840"/>
    </source>
</evidence>
<evidence type="ECO:0000256" key="4">
    <source>
        <dbReference type="SAM" id="Phobius"/>
    </source>
</evidence>
<dbReference type="PRINTS" id="PR00301">
    <property type="entry name" value="HEATSHOCK70"/>
</dbReference>
<dbReference type="GO" id="GO:0030968">
    <property type="term" value="P:endoplasmic reticulum unfolded protein response"/>
    <property type="evidence" value="ECO:0007669"/>
    <property type="project" value="TreeGrafter"/>
</dbReference>
<dbReference type="OrthoDB" id="3333926at2"/>
<keyword evidence="4" id="KW-0812">Transmembrane</keyword>
<keyword evidence="4" id="KW-1133">Transmembrane helix</keyword>
<evidence type="ECO:0000313" key="5">
    <source>
        <dbReference type="EMBL" id="TQS42691.1"/>
    </source>
</evidence>
<dbReference type="InParanoid" id="A0A545AN57"/>
<feature type="transmembrane region" description="Helical" evidence="4">
    <location>
        <begin position="474"/>
        <end position="496"/>
    </location>
</feature>
<dbReference type="InterPro" id="IPR043129">
    <property type="entry name" value="ATPase_NBD"/>
</dbReference>
<dbReference type="SUPFAM" id="SSF53067">
    <property type="entry name" value="Actin-like ATPase domain"/>
    <property type="match status" value="2"/>
</dbReference>
<dbReference type="EMBL" id="VIRS01000017">
    <property type="protein sequence ID" value="TQS42691.1"/>
    <property type="molecule type" value="Genomic_DNA"/>
</dbReference>
<dbReference type="PANTHER" id="PTHR45639:SF3">
    <property type="entry name" value="HYPOXIA UP-REGULATED PROTEIN 1"/>
    <property type="match status" value="1"/>
</dbReference>
<gene>
    <name evidence="5" type="ORF">FL583_23690</name>
</gene>
<dbReference type="InterPro" id="IPR013126">
    <property type="entry name" value="Hsp_70_fam"/>
</dbReference>
<reference evidence="5 6" key="1">
    <citation type="submission" date="2019-07" db="EMBL/GenBank/DDBJ databases">
        <title>Cryptosporangium phraense sp. nov., isolated from plant litter.</title>
        <authorList>
            <person name="Suriyachadkun C."/>
        </authorList>
    </citation>
    <scope>NUCLEOTIDE SEQUENCE [LARGE SCALE GENOMIC DNA]</scope>
    <source>
        <strain evidence="5 6">A-T 5661</strain>
    </source>
</reference>
<dbReference type="Proteomes" id="UP000317982">
    <property type="component" value="Unassembled WGS sequence"/>
</dbReference>